<feature type="transmembrane region" description="Helical" evidence="2">
    <location>
        <begin position="20"/>
        <end position="47"/>
    </location>
</feature>
<dbReference type="OMA" id="STLPQFW"/>
<name>A0A200Q385_MACCD</name>
<evidence type="ECO:0000313" key="5">
    <source>
        <dbReference type="Proteomes" id="UP000195402"/>
    </source>
</evidence>
<feature type="region of interest" description="Disordered" evidence="1">
    <location>
        <begin position="216"/>
        <end position="288"/>
    </location>
</feature>
<feature type="compositionally biased region" description="Low complexity" evidence="1">
    <location>
        <begin position="261"/>
        <end position="270"/>
    </location>
</feature>
<feature type="compositionally biased region" description="Basic and acidic residues" evidence="1">
    <location>
        <begin position="248"/>
        <end position="257"/>
    </location>
</feature>
<feature type="compositionally biased region" description="Basic and acidic residues" evidence="1">
    <location>
        <begin position="175"/>
        <end position="185"/>
    </location>
</feature>
<dbReference type="Proteomes" id="UP000195402">
    <property type="component" value="Unassembled WGS sequence"/>
</dbReference>
<feature type="compositionally biased region" description="Basic and acidic residues" evidence="1">
    <location>
        <begin position="90"/>
        <end position="112"/>
    </location>
</feature>
<comment type="caution">
    <text evidence="4">The sequence shown here is derived from an EMBL/GenBank/DDBJ whole genome shotgun (WGS) entry which is preliminary data.</text>
</comment>
<accession>A0A200Q385</accession>
<feature type="region of interest" description="Disordered" evidence="1">
    <location>
        <begin position="156"/>
        <end position="201"/>
    </location>
</feature>
<protein>
    <recommendedName>
        <fullName evidence="3">DUF4408 domain-containing protein</fullName>
    </recommendedName>
</protein>
<dbReference type="STRING" id="56857.A0A200Q385"/>
<reference evidence="4 5" key="1">
    <citation type="journal article" date="2017" name="Mol. Plant">
        <title>The Genome of Medicinal Plant Macleaya cordata Provides New Insights into Benzylisoquinoline Alkaloids Metabolism.</title>
        <authorList>
            <person name="Liu X."/>
            <person name="Liu Y."/>
            <person name="Huang P."/>
            <person name="Ma Y."/>
            <person name="Qing Z."/>
            <person name="Tang Q."/>
            <person name="Cao H."/>
            <person name="Cheng P."/>
            <person name="Zheng Y."/>
            <person name="Yuan Z."/>
            <person name="Zhou Y."/>
            <person name="Liu J."/>
            <person name="Tang Z."/>
            <person name="Zhuo Y."/>
            <person name="Zhang Y."/>
            <person name="Yu L."/>
            <person name="Huang J."/>
            <person name="Yang P."/>
            <person name="Peng Q."/>
            <person name="Zhang J."/>
            <person name="Jiang W."/>
            <person name="Zhang Z."/>
            <person name="Lin K."/>
            <person name="Ro D.K."/>
            <person name="Chen X."/>
            <person name="Xiong X."/>
            <person name="Shang Y."/>
            <person name="Huang S."/>
            <person name="Zeng J."/>
        </authorList>
    </citation>
    <scope>NUCLEOTIDE SEQUENCE [LARGE SCALE GENOMIC DNA]</scope>
    <source>
        <strain evidence="5">cv. BLH2017</strain>
        <tissue evidence="4">Root</tissue>
    </source>
</reference>
<feature type="transmembrane region" description="Helical" evidence="2">
    <location>
        <begin position="67"/>
        <end position="86"/>
    </location>
</feature>
<feature type="domain" description="DUF4408" evidence="3">
    <location>
        <begin position="54"/>
        <end position="86"/>
    </location>
</feature>
<keyword evidence="2" id="KW-1133">Transmembrane helix</keyword>
<dbReference type="InterPro" id="IPR025520">
    <property type="entry name" value="DUF4408"/>
</dbReference>
<dbReference type="InterPro" id="IPR008480">
    <property type="entry name" value="DUF761_pln"/>
</dbReference>
<evidence type="ECO:0000313" key="4">
    <source>
        <dbReference type="EMBL" id="OVA04936.1"/>
    </source>
</evidence>
<dbReference type="EMBL" id="MVGT01003197">
    <property type="protein sequence ID" value="OVA04936.1"/>
    <property type="molecule type" value="Genomic_DNA"/>
</dbReference>
<gene>
    <name evidence="4" type="ORF">BVC80_8875g11</name>
</gene>
<dbReference type="Pfam" id="PF14364">
    <property type="entry name" value="DUF4408"/>
    <property type="match status" value="1"/>
</dbReference>
<keyword evidence="5" id="KW-1185">Reference proteome</keyword>
<evidence type="ECO:0000256" key="2">
    <source>
        <dbReference type="SAM" id="Phobius"/>
    </source>
</evidence>
<dbReference type="Pfam" id="PF05553">
    <property type="entry name" value="DUF761"/>
    <property type="match status" value="1"/>
</dbReference>
<sequence length="327" mass="37272">MADLFQNSSSSRTRFQTAIWTIKLAFLSIGIISTFLLLKLAIPYSFSLFISTLPRIWISFRSWLAPPYLYIVVNFIIISIAASSSFQQKQSEKKSEEEERETEKEVERETEKPRRKQKQVDQRSSVSFLGNDEFVSDSGEKSVVLVEKSVESLPDTRSDISCVTESDDSPVSRRKSSETYRRTDRSVAPVKQVSVTEKKNQNDSLDATWIAITEGRGRPPAKYLKKSDTWNVPPRVMEPDPDEALVSGRRELRKSDTFNDTASSTSSGSGSSRGSGAGGGFRREKSLSHDELNRRVEMFIKKFKNDIRLQRQESYKRYVEMVNRGVY</sequence>
<dbReference type="InParanoid" id="A0A200Q385"/>
<evidence type="ECO:0000256" key="1">
    <source>
        <dbReference type="SAM" id="MobiDB-lite"/>
    </source>
</evidence>
<dbReference type="PANTHER" id="PTHR33098:SF75">
    <property type="entry name" value="DUF4408 DOMAIN PROTEIN"/>
    <property type="match status" value="1"/>
</dbReference>
<evidence type="ECO:0000259" key="3">
    <source>
        <dbReference type="Pfam" id="PF14364"/>
    </source>
</evidence>
<keyword evidence="2" id="KW-0812">Transmembrane</keyword>
<dbReference type="PANTHER" id="PTHR33098">
    <property type="entry name" value="COTTON FIBER (DUF761)"/>
    <property type="match status" value="1"/>
</dbReference>
<dbReference type="AlphaFoldDB" id="A0A200Q385"/>
<feature type="region of interest" description="Disordered" evidence="1">
    <location>
        <begin position="89"/>
        <end position="124"/>
    </location>
</feature>
<dbReference type="OrthoDB" id="1933168at2759"/>
<feature type="compositionally biased region" description="Gly residues" evidence="1">
    <location>
        <begin position="271"/>
        <end position="280"/>
    </location>
</feature>
<proteinExistence type="predicted"/>
<keyword evidence="2" id="KW-0472">Membrane</keyword>
<organism evidence="4 5">
    <name type="scientific">Macleaya cordata</name>
    <name type="common">Five-seeded plume-poppy</name>
    <name type="synonym">Bocconia cordata</name>
    <dbReference type="NCBI Taxonomy" id="56857"/>
    <lineage>
        <taxon>Eukaryota</taxon>
        <taxon>Viridiplantae</taxon>
        <taxon>Streptophyta</taxon>
        <taxon>Embryophyta</taxon>
        <taxon>Tracheophyta</taxon>
        <taxon>Spermatophyta</taxon>
        <taxon>Magnoliopsida</taxon>
        <taxon>Ranunculales</taxon>
        <taxon>Papaveraceae</taxon>
        <taxon>Papaveroideae</taxon>
        <taxon>Macleaya</taxon>
    </lineage>
</organism>